<keyword evidence="1" id="KW-0812">Transmembrane</keyword>
<feature type="transmembrane region" description="Helical" evidence="1">
    <location>
        <begin position="58"/>
        <end position="74"/>
    </location>
</feature>
<evidence type="ECO:0000313" key="2">
    <source>
        <dbReference type="EMBL" id="PRY95575.1"/>
    </source>
</evidence>
<keyword evidence="1" id="KW-0472">Membrane</keyword>
<evidence type="ECO:0000313" key="3">
    <source>
        <dbReference type="Proteomes" id="UP000238801"/>
    </source>
</evidence>
<dbReference type="RefSeq" id="WP_106159939.1">
    <property type="nucleotide sequence ID" value="NZ_PVTT01000001.1"/>
</dbReference>
<proteinExistence type="predicted"/>
<name>A0A2T0X9I1_9RHOB</name>
<dbReference type="EMBL" id="PVTT01000001">
    <property type="protein sequence ID" value="PRY95575.1"/>
    <property type="molecule type" value="Genomic_DNA"/>
</dbReference>
<keyword evidence="3" id="KW-1185">Reference proteome</keyword>
<evidence type="ECO:0000256" key="1">
    <source>
        <dbReference type="SAM" id="Phobius"/>
    </source>
</evidence>
<dbReference type="AlphaFoldDB" id="A0A2T0X9I1"/>
<dbReference type="Pfam" id="PF10658">
    <property type="entry name" value="DUF2484"/>
    <property type="match status" value="1"/>
</dbReference>
<protein>
    <submittedName>
        <fullName evidence="2">Uncharacterized protein DUF2484</fullName>
    </submittedName>
</protein>
<feature type="transmembrane region" description="Helical" evidence="1">
    <location>
        <begin position="6"/>
        <end position="26"/>
    </location>
</feature>
<feature type="transmembrane region" description="Helical" evidence="1">
    <location>
        <begin position="33"/>
        <end position="52"/>
    </location>
</feature>
<accession>A0A2T0X9I1</accession>
<comment type="caution">
    <text evidence="2">The sequence shown here is derived from an EMBL/GenBank/DDBJ whole genome shotgun (WGS) entry which is preliminary data.</text>
</comment>
<gene>
    <name evidence="2" type="ORF">BCF33_1196</name>
</gene>
<sequence length="86" mass="9209">MSAGPLAAPLVWVCLWIVAAAVLSMLPSRRAHWPLAWALLAAGLPLLAWTFLAGGAGQGLLALAAGCLVLRWPLRRGFGWLRRRLA</sequence>
<keyword evidence="1" id="KW-1133">Transmembrane helix</keyword>
<organism evidence="2 3">
    <name type="scientific">Hasllibacter halocynthiae</name>
    <dbReference type="NCBI Taxonomy" id="595589"/>
    <lineage>
        <taxon>Bacteria</taxon>
        <taxon>Pseudomonadati</taxon>
        <taxon>Pseudomonadota</taxon>
        <taxon>Alphaproteobacteria</taxon>
        <taxon>Rhodobacterales</taxon>
        <taxon>Roseobacteraceae</taxon>
        <taxon>Hasllibacter</taxon>
    </lineage>
</organism>
<dbReference type="InterPro" id="IPR018919">
    <property type="entry name" value="DUF2484"/>
</dbReference>
<dbReference type="Proteomes" id="UP000238801">
    <property type="component" value="Unassembled WGS sequence"/>
</dbReference>
<reference evidence="2 3" key="1">
    <citation type="submission" date="2018-03" db="EMBL/GenBank/DDBJ databases">
        <title>Genomic Encyclopedia of Archaeal and Bacterial Type Strains, Phase II (KMG-II): from individual species to whole genera.</title>
        <authorList>
            <person name="Goeker M."/>
        </authorList>
    </citation>
    <scope>NUCLEOTIDE SEQUENCE [LARGE SCALE GENOMIC DNA]</scope>
    <source>
        <strain evidence="2 3">DSM 29318</strain>
    </source>
</reference>